<gene>
    <name evidence="3" type="ORF">DES52_101412</name>
</gene>
<dbReference type="GO" id="GO:0016020">
    <property type="term" value="C:membrane"/>
    <property type="evidence" value="ECO:0007669"/>
    <property type="project" value="TreeGrafter"/>
</dbReference>
<evidence type="ECO:0000313" key="4">
    <source>
        <dbReference type="Proteomes" id="UP000248326"/>
    </source>
</evidence>
<dbReference type="InterPro" id="IPR050266">
    <property type="entry name" value="AB_hydrolase_sf"/>
</dbReference>
<name>A0A318SFQ3_9DEIO</name>
<dbReference type="SUPFAM" id="SSF53474">
    <property type="entry name" value="alpha/beta-Hydrolases"/>
    <property type="match status" value="1"/>
</dbReference>
<dbReference type="Proteomes" id="UP000248326">
    <property type="component" value="Unassembled WGS sequence"/>
</dbReference>
<accession>A0A318SFQ3</accession>
<dbReference type="PANTHER" id="PTHR43798:SF31">
    <property type="entry name" value="AB HYDROLASE SUPERFAMILY PROTEIN YCLE"/>
    <property type="match status" value="1"/>
</dbReference>
<reference evidence="3 4" key="1">
    <citation type="submission" date="2018-06" db="EMBL/GenBank/DDBJ databases">
        <title>Genomic Encyclopedia of Type Strains, Phase IV (KMG-IV): sequencing the most valuable type-strain genomes for metagenomic binning, comparative biology and taxonomic classification.</title>
        <authorList>
            <person name="Goeker M."/>
        </authorList>
    </citation>
    <scope>NUCLEOTIDE SEQUENCE [LARGE SCALE GENOMIC DNA]</scope>
    <source>
        <strain evidence="3 4">DSM 18048</strain>
    </source>
</reference>
<dbReference type="InterPro" id="IPR029058">
    <property type="entry name" value="AB_hydrolase_fold"/>
</dbReference>
<dbReference type="EMBL" id="QJSX01000001">
    <property type="protein sequence ID" value="PYE56607.1"/>
    <property type="molecule type" value="Genomic_DNA"/>
</dbReference>
<dbReference type="Pfam" id="PF12697">
    <property type="entry name" value="Abhydrolase_6"/>
    <property type="match status" value="1"/>
</dbReference>
<protein>
    <submittedName>
        <fullName evidence="3">Pimeloyl-ACP methyl ester carboxylesterase</fullName>
    </submittedName>
</protein>
<evidence type="ECO:0000256" key="1">
    <source>
        <dbReference type="ARBA" id="ARBA00022801"/>
    </source>
</evidence>
<keyword evidence="4" id="KW-1185">Reference proteome</keyword>
<feature type="domain" description="AB hydrolase-1" evidence="2">
    <location>
        <begin position="12"/>
        <end position="191"/>
    </location>
</feature>
<organism evidence="3 4">
    <name type="scientific">Deinococcus yavapaiensis KR-236</name>
    <dbReference type="NCBI Taxonomy" id="694435"/>
    <lineage>
        <taxon>Bacteria</taxon>
        <taxon>Thermotogati</taxon>
        <taxon>Deinococcota</taxon>
        <taxon>Deinococci</taxon>
        <taxon>Deinococcales</taxon>
        <taxon>Deinococcaceae</taxon>
        <taxon>Deinococcus</taxon>
    </lineage>
</organism>
<dbReference type="GO" id="GO:0016787">
    <property type="term" value="F:hydrolase activity"/>
    <property type="evidence" value="ECO:0007669"/>
    <property type="project" value="UniProtKB-KW"/>
</dbReference>
<keyword evidence="1" id="KW-0378">Hydrolase</keyword>
<sequence>MMVGGMITEPNFVLLHGLGSSSHLWVHVAENLAGVRPLHPDLPGFGSEQASRARDVAGLADFVASCVHRAGFERFVLVAHDFAAGIAVEVAARGLSGLVGLGLVSPAPLRAELPRDLLDRLMSLPGDEAALRAYYRSAVNRECALEDVETLVRDGVRCDPHEWRAWLTERRDLREEASRVTVPTLILTSDAAFDEGDFSNLKEVTRLHLEGVGAYPALEAPRQVTKHLLHWTRTTLRDVTDGSNAQ</sequence>
<dbReference type="AlphaFoldDB" id="A0A318SFQ3"/>
<proteinExistence type="predicted"/>
<evidence type="ECO:0000313" key="3">
    <source>
        <dbReference type="EMBL" id="PYE56607.1"/>
    </source>
</evidence>
<dbReference type="PANTHER" id="PTHR43798">
    <property type="entry name" value="MONOACYLGLYCEROL LIPASE"/>
    <property type="match status" value="1"/>
</dbReference>
<evidence type="ECO:0000259" key="2">
    <source>
        <dbReference type="Pfam" id="PF12697"/>
    </source>
</evidence>
<dbReference type="InterPro" id="IPR000073">
    <property type="entry name" value="AB_hydrolase_1"/>
</dbReference>
<dbReference type="OrthoDB" id="9780765at2"/>
<dbReference type="Gene3D" id="3.40.50.1820">
    <property type="entry name" value="alpha/beta hydrolase"/>
    <property type="match status" value="1"/>
</dbReference>
<comment type="caution">
    <text evidence="3">The sequence shown here is derived from an EMBL/GenBank/DDBJ whole genome shotgun (WGS) entry which is preliminary data.</text>
</comment>